<proteinExistence type="predicted"/>
<dbReference type="GO" id="GO:0003676">
    <property type="term" value="F:nucleic acid binding"/>
    <property type="evidence" value="ECO:0007669"/>
    <property type="project" value="InterPro"/>
</dbReference>
<accession>A0A8K0C607</accession>
<protein>
    <submittedName>
        <fullName evidence="2">Uncharacterized protein</fullName>
    </submittedName>
</protein>
<sequence length="505" mass="58304">MEGNKKISNTLNDLDREWPVKVIKCFENQHVLKCFESLLEEKSQREIELDKIKEETEVSVARKQSSSAETLTVNKVITLMDSWRKSLAIHLQQEVSDFLKQENVTNIYGLAMKYFGTKNNTSDAQEETDNNKDVIARKMKSKMSMKNMIPFMLVPGLLLAGIMPWVIPKLKMLVMAVGMLNQMAFTGALFSLVRGYVFDSAPNEHIFYINHGYLNEKHHQHKHKKDIRRNDIILKPSRRHRQSTISQTIKRFNNFGSYCRISGQGYKKSTDARDERYLMQVALRNRRSTSLELSRALTAARNKPATAPLLAREHRVTRLRFAREHVNWTIDDWKRVLFSDETRESLNSPGGRQRVWRKPGERFAASNISPRIPFCGGSIMFWRGICFYGSTNLLPRSPDMNPIEHLQDALNRSVRRHIPAPMNFRELEQVVLVEWKNIPLETIHNLINSMPRHMEAVIRASLLNLNSYDLTSSIYLKLLIDTVVVAFNTAVSSVIYSCLLPTIPF</sequence>
<keyword evidence="1" id="KW-0472">Membrane</keyword>
<dbReference type="OrthoDB" id="6819390at2759"/>
<dbReference type="Gene3D" id="3.30.420.10">
    <property type="entry name" value="Ribonuclease H-like superfamily/Ribonuclease H"/>
    <property type="match status" value="2"/>
</dbReference>
<organism evidence="2 3">
    <name type="scientific">Ignelater luminosus</name>
    <name type="common">Cucubano</name>
    <name type="synonym">Pyrophorus luminosus</name>
    <dbReference type="NCBI Taxonomy" id="2038154"/>
    <lineage>
        <taxon>Eukaryota</taxon>
        <taxon>Metazoa</taxon>
        <taxon>Ecdysozoa</taxon>
        <taxon>Arthropoda</taxon>
        <taxon>Hexapoda</taxon>
        <taxon>Insecta</taxon>
        <taxon>Pterygota</taxon>
        <taxon>Neoptera</taxon>
        <taxon>Endopterygota</taxon>
        <taxon>Coleoptera</taxon>
        <taxon>Polyphaga</taxon>
        <taxon>Elateriformia</taxon>
        <taxon>Elateroidea</taxon>
        <taxon>Elateridae</taxon>
        <taxon>Agrypninae</taxon>
        <taxon>Pyrophorini</taxon>
        <taxon>Ignelater</taxon>
    </lineage>
</organism>
<dbReference type="Proteomes" id="UP000801492">
    <property type="component" value="Unassembled WGS sequence"/>
</dbReference>
<keyword evidence="3" id="KW-1185">Reference proteome</keyword>
<keyword evidence="1" id="KW-0812">Transmembrane</keyword>
<comment type="caution">
    <text evidence="2">The sequence shown here is derived from an EMBL/GenBank/DDBJ whole genome shotgun (WGS) entry which is preliminary data.</text>
</comment>
<feature type="transmembrane region" description="Helical" evidence="1">
    <location>
        <begin position="147"/>
        <end position="167"/>
    </location>
</feature>
<dbReference type="AlphaFoldDB" id="A0A8K0C607"/>
<gene>
    <name evidence="2" type="ORF">ILUMI_26284</name>
</gene>
<evidence type="ECO:0000256" key="1">
    <source>
        <dbReference type="SAM" id="Phobius"/>
    </source>
</evidence>
<keyword evidence="1" id="KW-1133">Transmembrane helix</keyword>
<name>A0A8K0C607_IGNLU</name>
<evidence type="ECO:0000313" key="2">
    <source>
        <dbReference type="EMBL" id="KAF2879889.1"/>
    </source>
</evidence>
<dbReference type="InterPro" id="IPR036397">
    <property type="entry name" value="RNaseH_sf"/>
</dbReference>
<evidence type="ECO:0000313" key="3">
    <source>
        <dbReference type="Proteomes" id="UP000801492"/>
    </source>
</evidence>
<dbReference type="EMBL" id="VTPC01091060">
    <property type="protein sequence ID" value="KAF2879889.1"/>
    <property type="molecule type" value="Genomic_DNA"/>
</dbReference>
<reference evidence="2" key="1">
    <citation type="submission" date="2019-08" db="EMBL/GenBank/DDBJ databases">
        <title>The genome of the North American firefly Photinus pyralis.</title>
        <authorList>
            <consortium name="Photinus pyralis genome working group"/>
            <person name="Fallon T.R."/>
            <person name="Sander Lower S.E."/>
            <person name="Weng J.-K."/>
        </authorList>
    </citation>
    <scope>NUCLEOTIDE SEQUENCE</scope>
    <source>
        <strain evidence="2">TRF0915ILg1</strain>
        <tissue evidence="2">Whole body</tissue>
    </source>
</reference>